<gene>
    <name evidence="1" type="ORF">AVDCRST_MAG43-982</name>
</gene>
<evidence type="ECO:0000313" key="1">
    <source>
        <dbReference type="EMBL" id="CAA9550004.1"/>
    </source>
</evidence>
<organism evidence="1">
    <name type="scientific">uncultured Thermomicrobiales bacterium</name>
    <dbReference type="NCBI Taxonomy" id="1645740"/>
    <lineage>
        <taxon>Bacteria</taxon>
        <taxon>Pseudomonadati</taxon>
        <taxon>Thermomicrobiota</taxon>
        <taxon>Thermomicrobia</taxon>
        <taxon>Thermomicrobiales</taxon>
        <taxon>environmental samples</taxon>
    </lineage>
</organism>
<feature type="non-terminal residue" evidence="1">
    <location>
        <position position="1"/>
    </location>
</feature>
<feature type="non-terminal residue" evidence="1">
    <location>
        <position position="47"/>
    </location>
</feature>
<proteinExistence type="predicted"/>
<dbReference type="EMBL" id="CADCWI010000049">
    <property type="protein sequence ID" value="CAA9550004.1"/>
    <property type="molecule type" value="Genomic_DNA"/>
</dbReference>
<protein>
    <submittedName>
        <fullName evidence="1">Uncharacterized protein</fullName>
    </submittedName>
</protein>
<dbReference type="AlphaFoldDB" id="A0A6J4UGV8"/>
<name>A0A6J4UGV8_9BACT</name>
<reference evidence="1" key="1">
    <citation type="submission" date="2020-02" db="EMBL/GenBank/DDBJ databases">
        <authorList>
            <person name="Meier V. D."/>
        </authorList>
    </citation>
    <scope>NUCLEOTIDE SEQUENCE</scope>
    <source>
        <strain evidence="1">AVDCRST_MAG43</strain>
    </source>
</reference>
<accession>A0A6J4UGV8</accession>
<sequence>ARANHLRIRSTRAGQGPASRVSRVVVRPSATRPSLRILVRIVDRWLL</sequence>